<name>A0A0V0HGR3_SOLCH</name>
<dbReference type="AlphaFoldDB" id="A0A0V0HGR3"/>
<evidence type="ECO:0000313" key="1">
    <source>
        <dbReference type="EMBL" id="JAP19421.1"/>
    </source>
</evidence>
<protein>
    <submittedName>
        <fullName evidence="1">Putative ovule protein</fullName>
    </submittedName>
</protein>
<sequence>MQSLMSMTRKRDIYNEWNILLEYLKASAKPTTGTVDRRSHMMPCTLTQPCLSPVDLSRANFRSRTTGEKCL</sequence>
<accession>A0A0V0HGR3</accession>
<reference evidence="1" key="1">
    <citation type="submission" date="2015-12" db="EMBL/GenBank/DDBJ databases">
        <title>Gene expression during late stages of embryo sac development: a critical building block for successful pollen-pistil interactions.</title>
        <authorList>
            <person name="Liu Y."/>
            <person name="Joly V."/>
            <person name="Sabar M."/>
            <person name="Matton D.P."/>
        </authorList>
    </citation>
    <scope>NUCLEOTIDE SEQUENCE</scope>
</reference>
<organism evidence="1">
    <name type="scientific">Solanum chacoense</name>
    <name type="common">Chaco potato</name>
    <dbReference type="NCBI Taxonomy" id="4108"/>
    <lineage>
        <taxon>Eukaryota</taxon>
        <taxon>Viridiplantae</taxon>
        <taxon>Streptophyta</taxon>
        <taxon>Embryophyta</taxon>
        <taxon>Tracheophyta</taxon>
        <taxon>Spermatophyta</taxon>
        <taxon>Magnoliopsida</taxon>
        <taxon>eudicotyledons</taxon>
        <taxon>Gunneridae</taxon>
        <taxon>Pentapetalae</taxon>
        <taxon>asterids</taxon>
        <taxon>lamiids</taxon>
        <taxon>Solanales</taxon>
        <taxon>Solanaceae</taxon>
        <taxon>Solanoideae</taxon>
        <taxon>Solaneae</taxon>
        <taxon>Solanum</taxon>
    </lineage>
</organism>
<proteinExistence type="predicted"/>
<dbReference type="EMBL" id="GEDG01020074">
    <property type="protein sequence ID" value="JAP19421.1"/>
    <property type="molecule type" value="Transcribed_RNA"/>
</dbReference>